<name>I4YDA8_WALMC</name>
<dbReference type="RefSeq" id="XP_006957762.1">
    <property type="nucleotide sequence ID" value="XM_006957700.1"/>
</dbReference>
<gene>
    <name evidence="7" type="ORF">WALSEDRAFT_28227</name>
</gene>
<dbReference type="AlphaFoldDB" id="I4YDA8"/>
<dbReference type="InterPro" id="IPR007052">
    <property type="entry name" value="CS_dom"/>
</dbReference>
<reference evidence="7 8" key="1">
    <citation type="journal article" date="2012" name="Fungal Genet. Biol.">
        <title>The genome of the xerotolerant mold Wallemia sebi reveals adaptations to osmotic stress and suggests cryptic sexual reproduction.</title>
        <authorList>
            <person name="Padamsee M."/>
            <person name="Kumar T.K.A."/>
            <person name="Riley R."/>
            <person name="Binder M."/>
            <person name="Boyd A."/>
            <person name="Calvo A.M."/>
            <person name="Furukawa K."/>
            <person name="Hesse C."/>
            <person name="Hohmann S."/>
            <person name="James T.Y."/>
            <person name="LaButti K."/>
            <person name="Lapidus A."/>
            <person name="Lindquist E."/>
            <person name="Lucas S."/>
            <person name="Miller K."/>
            <person name="Shantappa S."/>
            <person name="Grigoriev I.V."/>
            <person name="Hibbett D.S."/>
            <person name="McLaughlin D.J."/>
            <person name="Spatafora J.W."/>
            <person name="Aime M.C."/>
        </authorList>
    </citation>
    <scope>NUCLEOTIDE SEQUENCE [LARGE SCALE GENOMIC DNA]</scope>
    <source>
        <strain evidence="8">ATCC MYA-4683 / CBS 633.66</strain>
    </source>
</reference>
<sequence length="441" mass="49085">MSETKWAFSDGSGRLFINDDVKELTNDGTLLPFYIHKYIQSLNTIVISTSLVGETTKFDLIAINLDRAAESLNHGIMWRLRSDDFPSLVEYVANEWCLASSSAFTKVDNDGGDLIAEEEPAQSVTTEKSKPTQNQCTWSQDQDAVSIIVHLTEIGNKESYAPIIKTKEIKIPSLSNDTLPLYDEIDIDSSNWTLNRQLSQLEIDLGKKNQTARWISLFDEHFKPPFEITDERLSEQHLQSALSSLEKYTEEGDGTQSPKIRPGGLSDDIPSLAKGEMDDNVDSDVGRLFTLTKFSNVDELQHFTCQRLLSTPLPSYPKQDSTFIISDETTLTGALFDTKSVKNLDSFAALPFVIASKRDLKFTHHLSNELVIVFEGGNHKGAGNAFIYFQTESDQSDTAPQSVFQFCGYEKGSLLGVAYFKSQGILVGLCENSLVVISDLI</sequence>
<accession>I4YDA8</accession>
<evidence type="ECO:0000256" key="2">
    <source>
        <dbReference type="ARBA" id="ARBA00004496"/>
    </source>
</evidence>
<dbReference type="GO" id="GO:0005737">
    <property type="term" value="C:cytoplasm"/>
    <property type="evidence" value="ECO:0007669"/>
    <property type="project" value="UniProtKB-SubCell"/>
</dbReference>
<dbReference type="Proteomes" id="UP000005242">
    <property type="component" value="Unassembled WGS sequence"/>
</dbReference>
<evidence type="ECO:0000259" key="6">
    <source>
        <dbReference type="PROSITE" id="PS51203"/>
    </source>
</evidence>
<dbReference type="PROSITE" id="PS51203">
    <property type="entry name" value="CS"/>
    <property type="match status" value="1"/>
</dbReference>
<keyword evidence="8" id="KW-1185">Reference proteome</keyword>
<keyword evidence="5" id="KW-0539">Nucleus</keyword>
<keyword evidence="4" id="KW-0963">Cytoplasm</keyword>
<proteinExistence type="predicted"/>
<dbReference type="OMA" id="DPEESTW"/>
<feature type="domain" description="CS" evidence="6">
    <location>
        <begin position="131"/>
        <end position="218"/>
    </location>
</feature>
<dbReference type="HOGENOM" id="CLU_021382_0_0_1"/>
<dbReference type="KEGG" id="wse:WALSEDRAFT_28227"/>
<evidence type="ECO:0000313" key="7">
    <source>
        <dbReference type="EMBL" id="EIM21950.1"/>
    </source>
</evidence>
<evidence type="ECO:0000256" key="4">
    <source>
        <dbReference type="ARBA" id="ARBA00022490"/>
    </source>
</evidence>
<evidence type="ECO:0000313" key="8">
    <source>
        <dbReference type="Proteomes" id="UP000005242"/>
    </source>
</evidence>
<dbReference type="PANTHER" id="PTHR21664">
    <property type="entry name" value="CHRONIC MYELOGENOUS LEUKEMIA TUMOR ANTIGEN 66"/>
    <property type="match status" value="1"/>
</dbReference>
<dbReference type="InParanoid" id="I4YDA8"/>
<dbReference type="InterPro" id="IPR037895">
    <property type="entry name" value="NUDCD1"/>
</dbReference>
<organism evidence="7 8">
    <name type="scientific">Wallemia mellicola (strain ATCC MYA-4683 / CBS 633.66)</name>
    <name type="common">Wallemia sebi (CBS 633.66)</name>
    <dbReference type="NCBI Taxonomy" id="671144"/>
    <lineage>
        <taxon>Eukaryota</taxon>
        <taxon>Fungi</taxon>
        <taxon>Dikarya</taxon>
        <taxon>Basidiomycota</taxon>
        <taxon>Wallemiomycotina</taxon>
        <taxon>Wallemiomycetes</taxon>
        <taxon>Wallemiales</taxon>
        <taxon>Wallemiaceae</taxon>
        <taxon>Wallemia</taxon>
    </lineage>
</organism>
<dbReference type="OrthoDB" id="428655at2759"/>
<evidence type="ECO:0000256" key="3">
    <source>
        <dbReference type="ARBA" id="ARBA00018915"/>
    </source>
</evidence>
<dbReference type="PANTHER" id="PTHR21664:SF1">
    <property type="entry name" value="NUDC DOMAIN-CONTAINING PROTEIN 1"/>
    <property type="match status" value="1"/>
</dbReference>
<dbReference type="GO" id="GO:0005634">
    <property type="term" value="C:nucleus"/>
    <property type="evidence" value="ECO:0007669"/>
    <property type="project" value="UniProtKB-SubCell"/>
</dbReference>
<dbReference type="EMBL" id="JH668229">
    <property type="protein sequence ID" value="EIM21950.1"/>
    <property type="molecule type" value="Genomic_DNA"/>
</dbReference>
<dbReference type="GeneID" id="18471030"/>
<dbReference type="eggNOG" id="KOG4379">
    <property type="taxonomic scope" value="Eukaryota"/>
</dbReference>
<dbReference type="InterPro" id="IPR008978">
    <property type="entry name" value="HSP20-like_chaperone"/>
</dbReference>
<dbReference type="SUPFAM" id="SSF49764">
    <property type="entry name" value="HSP20-like chaperones"/>
    <property type="match status" value="1"/>
</dbReference>
<evidence type="ECO:0000256" key="1">
    <source>
        <dbReference type="ARBA" id="ARBA00004123"/>
    </source>
</evidence>
<comment type="subcellular location">
    <subcellularLocation>
        <location evidence="2">Cytoplasm</location>
    </subcellularLocation>
    <subcellularLocation>
        <location evidence="1">Nucleus</location>
    </subcellularLocation>
</comment>
<protein>
    <recommendedName>
        <fullName evidence="3">NudC domain-containing protein 1</fullName>
    </recommendedName>
</protein>
<dbReference type="Gene3D" id="2.60.40.790">
    <property type="match status" value="1"/>
</dbReference>
<evidence type="ECO:0000256" key="5">
    <source>
        <dbReference type="ARBA" id="ARBA00023242"/>
    </source>
</evidence>